<reference evidence="3 4" key="1">
    <citation type="submission" date="2022-10" db="EMBL/GenBank/DDBJ databases">
        <title>The complete genomes of actinobacterial strains from the NBC collection.</title>
        <authorList>
            <person name="Joergensen T.S."/>
            <person name="Alvarez Arevalo M."/>
            <person name="Sterndorff E.B."/>
            <person name="Faurdal D."/>
            <person name="Vuksanovic O."/>
            <person name="Mourched A.-S."/>
            <person name="Charusanti P."/>
            <person name="Shaw S."/>
            <person name="Blin K."/>
            <person name="Weber T."/>
        </authorList>
    </citation>
    <scope>NUCLEOTIDE SEQUENCE [LARGE SCALE GENOMIC DNA]</scope>
    <source>
        <strain evidence="3 4">NBC_00206</strain>
    </source>
</reference>
<evidence type="ECO:0000256" key="1">
    <source>
        <dbReference type="SAM" id="MobiDB-lite"/>
    </source>
</evidence>
<dbReference type="RefSeq" id="WP_406261951.1">
    <property type="nucleotide sequence ID" value="NZ_CP108125.1"/>
</dbReference>
<dbReference type="Proteomes" id="UP001622690">
    <property type="component" value="Chromosome"/>
</dbReference>
<gene>
    <name evidence="3" type="ORF">OHU27_05890</name>
</gene>
<feature type="domain" description="ABC-three component systems C-terminal" evidence="2">
    <location>
        <begin position="226"/>
        <end position="354"/>
    </location>
</feature>
<dbReference type="EMBL" id="CP108125">
    <property type="protein sequence ID" value="WTO87492.1"/>
    <property type="molecule type" value="Genomic_DNA"/>
</dbReference>
<dbReference type="InterPro" id="IPR011335">
    <property type="entry name" value="Restrct_endonuc-II-like"/>
</dbReference>
<dbReference type="InterPro" id="IPR046914">
    <property type="entry name" value="ABC-3C_CTD6"/>
</dbReference>
<feature type="compositionally biased region" description="Low complexity" evidence="1">
    <location>
        <begin position="8"/>
        <end position="21"/>
    </location>
</feature>
<dbReference type="SUPFAM" id="SSF52980">
    <property type="entry name" value="Restriction endonuclease-like"/>
    <property type="match status" value="1"/>
</dbReference>
<dbReference type="Gene3D" id="3.40.1350.10">
    <property type="match status" value="1"/>
</dbReference>
<keyword evidence="3" id="KW-0378">Hydrolase</keyword>
<dbReference type="Pfam" id="PF20282">
    <property type="entry name" value="CTD6"/>
    <property type="match status" value="1"/>
</dbReference>
<evidence type="ECO:0000313" key="3">
    <source>
        <dbReference type="EMBL" id="WTO87492.1"/>
    </source>
</evidence>
<name>A0ABZ1J4P6_9ACTN</name>
<evidence type="ECO:0000259" key="2">
    <source>
        <dbReference type="Pfam" id="PF20282"/>
    </source>
</evidence>
<protein>
    <submittedName>
        <fullName evidence="3">Restriction endonuclease</fullName>
    </submittedName>
</protein>
<keyword evidence="4" id="KW-1185">Reference proteome</keyword>
<keyword evidence="3" id="KW-0540">Nuclease</keyword>
<dbReference type="InterPro" id="IPR011856">
    <property type="entry name" value="tRNA_endonuc-like_dom_sf"/>
</dbReference>
<organism evidence="3 4">
    <name type="scientific">Streptomyces nigra</name>
    <dbReference type="NCBI Taxonomy" id="1827580"/>
    <lineage>
        <taxon>Bacteria</taxon>
        <taxon>Bacillati</taxon>
        <taxon>Actinomycetota</taxon>
        <taxon>Actinomycetes</taxon>
        <taxon>Kitasatosporales</taxon>
        <taxon>Streptomycetaceae</taxon>
        <taxon>Streptomyces</taxon>
    </lineage>
</organism>
<keyword evidence="3" id="KW-0255">Endonuclease</keyword>
<dbReference type="GO" id="GO:0004519">
    <property type="term" value="F:endonuclease activity"/>
    <property type="evidence" value="ECO:0007669"/>
    <property type="project" value="UniProtKB-KW"/>
</dbReference>
<sequence>MQIGSGETGTPPLTLTGPQLQFPAMPTPKKVVFSYDPDEFEDFVKEWVPALNTKYVRVERHGGSGDHGIDVAGYLTPQGLEGDWHNYQCKHYGDPLTWSKAAPEMRKMFAAAVRGHFTVPKRYVFVAPMIGRSLVRLFAKPSDTRRDFLEDLKSTRDDVITSLSNSQREAVEKLAEGTDFSMFETVDMDEMIALHRTTPHWATRFPQPQVARPQIMVPPPEHGPDEARYVQQLLDVYRERWGDTTSSLEQVAEHRQASEHLRRQREAFYSAESLRLFARDASPEGHFEAVLDDVFDIVVEVADGIYSLGWERLQAVLNSAGQVELTETILTKYVRPLDRKGVCHHLANEDRLTWCQEGDT</sequence>
<evidence type="ECO:0000313" key="4">
    <source>
        <dbReference type="Proteomes" id="UP001622690"/>
    </source>
</evidence>
<accession>A0ABZ1J4P6</accession>
<feature type="region of interest" description="Disordered" evidence="1">
    <location>
        <begin position="1"/>
        <end position="21"/>
    </location>
</feature>
<proteinExistence type="predicted"/>